<dbReference type="InterPro" id="IPR032675">
    <property type="entry name" value="LRR_dom_sf"/>
</dbReference>
<accession>A0A3R7MLY1</accession>
<feature type="region of interest" description="Disordered" evidence="1">
    <location>
        <begin position="1"/>
        <end position="28"/>
    </location>
</feature>
<name>A0A3R7MLY1_PENVA</name>
<keyword evidence="3" id="KW-1185">Reference proteome</keyword>
<dbReference type="Gene3D" id="3.80.10.10">
    <property type="entry name" value="Ribonuclease Inhibitor"/>
    <property type="match status" value="1"/>
</dbReference>
<comment type="caution">
    <text evidence="2">The sequence shown here is derived from an EMBL/GenBank/DDBJ whole genome shotgun (WGS) entry which is preliminary data.</text>
</comment>
<keyword evidence="2" id="KW-0560">Oxidoreductase</keyword>
<keyword evidence="2" id="KW-0503">Monooxygenase</keyword>
<proteinExistence type="predicted"/>
<dbReference type="AlphaFoldDB" id="A0A3R7MLY1"/>
<reference evidence="2 3" key="2">
    <citation type="submission" date="2019-01" db="EMBL/GenBank/DDBJ databases">
        <title>The decoding of complex shrimp genome reveals the adaptation for benthos swimmer, frequently molting mechanism and breeding impact on genome.</title>
        <authorList>
            <person name="Sun Y."/>
            <person name="Gao Y."/>
            <person name="Yu Y."/>
        </authorList>
    </citation>
    <scope>NUCLEOTIDE SEQUENCE [LARGE SCALE GENOMIC DNA]</scope>
    <source>
        <tissue evidence="2">Muscle</tissue>
    </source>
</reference>
<dbReference type="OrthoDB" id="6343752at2759"/>
<gene>
    <name evidence="2" type="ORF">C7M84_019547</name>
</gene>
<feature type="non-terminal residue" evidence="2">
    <location>
        <position position="1"/>
    </location>
</feature>
<dbReference type="GO" id="GO:0004497">
    <property type="term" value="F:monooxygenase activity"/>
    <property type="evidence" value="ECO:0007669"/>
    <property type="project" value="UniProtKB-KW"/>
</dbReference>
<dbReference type="Proteomes" id="UP000283509">
    <property type="component" value="Unassembled WGS sequence"/>
</dbReference>
<dbReference type="EMBL" id="QCYY01000361">
    <property type="protein sequence ID" value="ROT85229.1"/>
    <property type="molecule type" value="Genomic_DNA"/>
</dbReference>
<evidence type="ECO:0000313" key="2">
    <source>
        <dbReference type="EMBL" id="ROT85229.1"/>
    </source>
</evidence>
<dbReference type="SUPFAM" id="SSF52058">
    <property type="entry name" value="L domain-like"/>
    <property type="match status" value="1"/>
</dbReference>
<evidence type="ECO:0000313" key="3">
    <source>
        <dbReference type="Proteomes" id="UP000283509"/>
    </source>
</evidence>
<protein>
    <submittedName>
        <fullName evidence="2">Oplophorus-luciferin 2-monooxygenase non-catalytic subunit</fullName>
    </submittedName>
</protein>
<reference evidence="2 3" key="1">
    <citation type="submission" date="2018-04" db="EMBL/GenBank/DDBJ databases">
        <authorList>
            <person name="Zhang X."/>
            <person name="Yuan J."/>
            <person name="Li F."/>
            <person name="Xiang J."/>
        </authorList>
    </citation>
    <scope>NUCLEOTIDE SEQUENCE [LARGE SCALE GENOMIC DNA]</scope>
    <source>
        <tissue evidence="2">Muscle</tissue>
    </source>
</reference>
<evidence type="ECO:0000256" key="1">
    <source>
        <dbReference type="SAM" id="MobiDB-lite"/>
    </source>
</evidence>
<organism evidence="2 3">
    <name type="scientific">Penaeus vannamei</name>
    <name type="common">Whiteleg shrimp</name>
    <name type="synonym">Litopenaeus vannamei</name>
    <dbReference type="NCBI Taxonomy" id="6689"/>
    <lineage>
        <taxon>Eukaryota</taxon>
        <taxon>Metazoa</taxon>
        <taxon>Ecdysozoa</taxon>
        <taxon>Arthropoda</taxon>
        <taxon>Crustacea</taxon>
        <taxon>Multicrustacea</taxon>
        <taxon>Malacostraca</taxon>
        <taxon>Eumalacostraca</taxon>
        <taxon>Eucarida</taxon>
        <taxon>Decapoda</taxon>
        <taxon>Dendrobranchiata</taxon>
        <taxon>Penaeoidea</taxon>
        <taxon>Penaeidae</taxon>
        <taxon>Penaeus</taxon>
    </lineage>
</organism>
<sequence>HLLRPPQPAQDRPLQGRLETPPGRGLRDLQRLLPRTGSDGEQCLKGGSLWLDDNALASLDEDAFRPLLSDVQAVYLAGNPLSCSCDIAWLVRRPALMARVADDATCNNGQLLVDLDPAMYDALC</sequence>